<organism evidence="1 2">
    <name type="scientific">Cichorium intybus</name>
    <name type="common">Chicory</name>
    <dbReference type="NCBI Taxonomy" id="13427"/>
    <lineage>
        <taxon>Eukaryota</taxon>
        <taxon>Viridiplantae</taxon>
        <taxon>Streptophyta</taxon>
        <taxon>Embryophyta</taxon>
        <taxon>Tracheophyta</taxon>
        <taxon>Spermatophyta</taxon>
        <taxon>Magnoliopsida</taxon>
        <taxon>eudicotyledons</taxon>
        <taxon>Gunneridae</taxon>
        <taxon>Pentapetalae</taxon>
        <taxon>asterids</taxon>
        <taxon>campanulids</taxon>
        <taxon>Asterales</taxon>
        <taxon>Asteraceae</taxon>
        <taxon>Cichorioideae</taxon>
        <taxon>Cichorieae</taxon>
        <taxon>Cichoriinae</taxon>
        <taxon>Cichorium</taxon>
    </lineage>
</organism>
<evidence type="ECO:0000313" key="2">
    <source>
        <dbReference type="Proteomes" id="UP001055811"/>
    </source>
</evidence>
<dbReference type="Proteomes" id="UP001055811">
    <property type="component" value="Linkage Group LG05"/>
</dbReference>
<reference evidence="2" key="1">
    <citation type="journal article" date="2022" name="Mol. Ecol. Resour.">
        <title>The genomes of chicory, endive, great burdock and yacon provide insights into Asteraceae palaeo-polyploidization history and plant inulin production.</title>
        <authorList>
            <person name="Fan W."/>
            <person name="Wang S."/>
            <person name="Wang H."/>
            <person name="Wang A."/>
            <person name="Jiang F."/>
            <person name="Liu H."/>
            <person name="Zhao H."/>
            <person name="Xu D."/>
            <person name="Zhang Y."/>
        </authorList>
    </citation>
    <scope>NUCLEOTIDE SEQUENCE [LARGE SCALE GENOMIC DNA]</scope>
    <source>
        <strain evidence="2">cv. Punajuju</strain>
    </source>
</reference>
<protein>
    <submittedName>
        <fullName evidence="1">Uncharacterized protein</fullName>
    </submittedName>
</protein>
<dbReference type="EMBL" id="CM042013">
    <property type="protein sequence ID" value="KAI3737084.1"/>
    <property type="molecule type" value="Genomic_DNA"/>
</dbReference>
<reference evidence="1 2" key="2">
    <citation type="journal article" date="2022" name="Mol. Ecol. Resour.">
        <title>The genomes of chicory, endive, great burdock and yacon provide insights into Asteraceae paleo-polyploidization history and plant inulin production.</title>
        <authorList>
            <person name="Fan W."/>
            <person name="Wang S."/>
            <person name="Wang H."/>
            <person name="Wang A."/>
            <person name="Jiang F."/>
            <person name="Liu H."/>
            <person name="Zhao H."/>
            <person name="Xu D."/>
            <person name="Zhang Y."/>
        </authorList>
    </citation>
    <scope>NUCLEOTIDE SEQUENCE [LARGE SCALE GENOMIC DNA]</scope>
    <source>
        <strain evidence="2">cv. Punajuju</strain>
        <tissue evidence="1">Leaves</tissue>
    </source>
</reference>
<proteinExistence type="predicted"/>
<sequence>MLAERRVLHRIPGTIWETAQDKVGGLEGKEGGMWWASQVAAISVGGASYLDEIGAGVDNEKEALRRHAKIEGNEVLADTDIGLRVDRKIGFVV</sequence>
<accession>A0ACB9CRZ0</accession>
<evidence type="ECO:0000313" key="1">
    <source>
        <dbReference type="EMBL" id="KAI3737084.1"/>
    </source>
</evidence>
<keyword evidence="2" id="KW-1185">Reference proteome</keyword>
<gene>
    <name evidence="1" type="ORF">L2E82_27079</name>
</gene>
<comment type="caution">
    <text evidence="1">The sequence shown here is derived from an EMBL/GenBank/DDBJ whole genome shotgun (WGS) entry which is preliminary data.</text>
</comment>
<name>A0ACB9CRZ0_CICIN</name>